<dbReference type="EMBL" id="SACP01000013">
    <property type="protein sequence ID" value="RVU17226.1"/>
    <property type="molecule type" value="Genomic_DNA"/>
</dbReference>
<dbReference type="FunFam" id="1.20.1250.20:FF:000001">
    <property type="entry name" value="Dicarboxylate MFS transporter"/>
    <property type="match status" value="1"/>
</dbReference>
<dbReference type="PROSITE" id="PS50850">
    <property type="entry name" value="MFS"/>
    <property type="match status" value="1"/>
</dbReference>
<dbReference type="GO" id="GO:0005886">
    <property type="term" value="C:plasma membrane"/>
    <property type="evidence" value="ECO:0007669"/>
    <property type="project" value="UniProtKB-SubCell"/>
</dbReference>
<feature type="transmembrane region" description="Helical" evidence="7">
    <location>
        <begin position="315"/>
        <end position="334"/>
    </location>
</feature>
<keyword evidence="10" id="KW-1185">Reference proteome</keyword>
<dbReference type="SUPFAM" id="SSF103473">
    <property type="entry name" value="MFS general substrate transporter"/>
    <property type="match status" value="1"/>
</dbReference>
<evidence type="ECO:0000259" key="8">
    <source>
        <dbReference type="PROSITE" id="PS50850"/>
    </source>
</evidence>
<evidence type="ECO:0000256" key="3">
    <source>
        <dbReference type="ARBA" id="ARBA00022475"/>
    </source>
</evidence>
<name>A0A3S2V740_9HYPH</name>
<comment type="caution">
    <text evidence="9">The sequence shown here is derived from an EMBL/GenBank/DDBJ whole genome shotgun (WGS) entry which is preliminary data.</text>
</comment>
<keyword evidence="2" id="KW-0813">Transport</keyword>
<reference evidence="9 10" key="1">
    <citation type="submission" date="2019-01" db="EMBL/GenBank/DDBJ databases">
        <authorList>
            <person name="Chen W.-M."/>
        </authorList>
    </citation>
    <scope>NUCLEOTIDE SEQUENCE [LARGE SCALE GENOMIC DNA]</scope>
    <source>
        <strain evidence="9 10">TER-1</strain>
    </source>
</reference>
<keyword evidence="3" id="KW-1003">Cell membrane</keyword>
<feature type="transmembrane region" description="Helical" evidence="7">
    <location>
        <begin position="123"/>
        <end position="149"/>
    </location>
</feature>
<dbReference type="Proteomes" id="UP000286997">
    <property type="component" value="Unassembled WGS sequence"/>
</dbReference>
<feature type="transmembrane region" description="Helical" evidence="7">
    <location>
        <begin position="60"/>
        <end position="84"/>
    </location>
</feature>
<evidence type="ECO:0000313" key="9">
    <source>
        <dbReference type="EMBL" id="RVU17226.1"/>
    </source>
</evidence>
<keyword evidence="6 7" id="KW-0472">Membrane</keyword>
<dbReference type="InterPro" id="IPR036259">
    <property type="entry name" value="MFS_trans_sf"/>
</dbReference>
<keyword evidence="5 7" id="KW-1133">Transmembrane helix</keyword>
<evidence type="ECO:0000256" key="7">
    <source>
        <dbReference type="SAM" id="Phobius"/>
    </source>
</evidence>
<protein>
    <submittedName>
        <fullName evidence="9">MFS transporter</fullName>
    </submittedName>
</protein>
<evidence type="ECO:0000256" key="4">
    <source>
        <dbReference type="ARBA" id="ARBA00022692"/>
    </source>
</evidence>
<evidence type="ECO:0000256" key="6">
    <source>
        <dbReference type="ARBA" id="ARBA00023136"/>
    </source>
</evidence>
<evidence type="ECO:0000256" key="5">
    <source>
        <dbReference type="ARBA" id="ARBA00022989"/>
    </source>
</evidence>
<dbReference type="PANTHER" id="PTHR43045:SF1">
    <property type="entry name" value="SHIKIMATE TRANSPORTER"/>
    <property type="match status" value="1"/>
</dbReference>
<feature type="transmembrane region" description="Helical" evidence="7">
    <location>
        <begin position="195"/>
        <end position="214"/>
    </location>
</feature>
<dbReference type="InterPro" id="IPR020846">
    <property type="entry name" value="MFS_dom"/>
</dbReference>
<dbReference type="PANTHER" id="PTHR43045">
    <property type="entry name" value="SHIKIMATE TRANSPORTER"/>
    <property type="match status" value="1"/>
</dbReference>
<organism evidence="9 10">
    <name type="scientific">Methylobacterium oryzihabitans</name>
    <dbReference type="NCBI Taxonomy" id="2499852"/>
    <lineage>
        <taxon>Bacteria</taxon>
        <taxon>Pseudomonadati</taxon>
        <taxon>Pseudomonadota</taxon>
        <taxon>Alphaproteobacteria</taxon>
        <taxon>Hyphomicrobiales</taxon>
        <taxon>Methylobacteriaceae</taxon>
        <taxon>Methylobacterium</taxon>
    </lineage>
</organism>
<evidence type="ECO:0000256" key="2">
    <source>
        <dbReference type="ARBA" id="ARBA00022448"/>
    </source>
</evidence>
<feature type="transmembrane region" description="Helical" evidence="7">
    <location>
        <begin position="377"/>
        <end position="403"/>
    </location>
</feature>
<evidence type="ECO:0000313" key="10">
    <source>
        <dbReference type="Proteomes" id="UP000286997"/>
    </source>
</evidence>
<dbReference type="OrthoDB" id="9783227at2"/>
<dbReference type="Gene3D" id="1.20.1250.20">
    <property type="entry name" value="MFS general substrate transporter like domains"/>
    <property type="match status" value="2"/>
</dbReference>
<dbReference type="AlphaFoldDB" id="A0A3S2V740"/>
<feature type="transmembrane region" description="Helical" evidence="7">
    <location>
        <begin position="284"/>
        <end position="303"/>
    </location>
</feature>
<keyword evidence="4 7" id="KW-0812">Transmembrane</keyword>
<sequence length="438" mass="46216">MSMASTAALPAAPETGAPPMRRVVTSSVVGTAVEWYDFLIYGTASALVFNKLFFPSSDPAVGTIAAFATYAVGFLARPLGAAIFGHFGDRVGRKKMLAATIIIMGVGTFLIGCLPTYSQIGVWAPVLLVLLRLLQGIGLGGEWGGAVLMVVENAPDRRRGLFGSLVQIGNPIGNLAATGIFALMASLPESDFLLWAWRIPFLLSILLVGVGLFIRMRLEETPAFRAVEAGREVARLPVVEVILQHPRPFLTAVGLKLSEIAWASVASVFVISYVTGSLGLPRSVVLNGIFAASTVALVSIPLFGWLSDLVGRKTMFYASCLFCIAFAFPFFWLLDTRDPTIIAVAIVVAISFGQMIGFGVGAPFYSELFAARLRYSGASLGFQIGAAISGGLTPFAAASLLAWSGGATWPISLYLIAAALITLIATACAPETAGKPLR</sequence>
<feature type="transmembrane region" description="Helical" evidence="7">
    <location>
        <begin position="96"/>
        <end position="117"/>
    </location>
</feature>
<dbReference type="CDD" id="cd17369">
    <property type="entry name" value="MFS_ShiA_like"/>
    <property type="match status" value="1"/>
</dbReference>
<evidence type="ECO:0000256" key="1">
    <source>
        <dbReference type="ARBA" id="ARBA00004651"/>
    </source>
</evidence>
<comment type="subcellular location">
    <subcellularLocation>
        <location evidence="1">Cell membrane</location>
        <topology evidence="1">Multi-pass membrane protein</topology>
    </subcellularLocation>
</comment>
<feature type="transmembrane region" description="Helical" evidence="7">
    <location>
        <begin position="409"/>
        <end position="429"/>
    </location>
</feature>
<proteinExistence type="predicted"/>
<dbReference type="Pfam" id="PF07690">
    <property type="entry name" value="MFS_1"/>
    <property type="match status" value="1"/>
</dbReference>
<gene>
    <name evidence="9" type="ORF">EOE48_15120</name>
</gene>
<accession>A0A3S2V740</accession>
<dbReference type="InterPro" id="IPR011701">
    <property type="entry name" value="MFS"/>
</dbReference>
<dbReference type="GO" id="GO:0022857">
    <property type="term" value="F:transmembrane transporter activity"/>
    <property type="evidence" value="ECO:0007669"/>
    <property type="project" value="InterPro"/>
</dbReference>
<feature type="transmembrane region" description="Helical" evidence="7">
    <location>
        <begin position="340"/>
        <end position="365"/>
    </location>
</feature>
<dbReference type="RefSeq" id="WP_127730506.1">
    <property type="nucleotide sequence ID" value="NZ_SACP01000013.1"/>
</dbReference>
<feature type="domain" description="Major facilitator superfamily (MFS) profile" evidence="8">
    <location>
        <begin position="23"/>
        <end position="433"/>
    </location>
</feature>
<feature type="transmembrane region" description="Helical" evidence="7">
    <location>
        <begin position="161"/>
        <end position="183"/>
    </location>
</feature>